<proteinExistence type="inferred from homology"/>
<dbReference type="InterPro" id="IPR050154">
    <property type="entry name" value="UbiB_kinase"/>
</dbReference>
<dbReference type="Proteomes" id="UP001446032">
    <property type="component" value="Unassembled WGS sequence"/>
</dbReference>
<comment type="caution">
    <text evidence="4">The sequence shown here is derived from an EMBL/GenBank/DDBJ whole genome shotgun (WGS) entry which is preliminary data.</text>
</comment>
<name>A0ABV1ALN7_9FIRM</name>
<evidence type="ECO:0000259" key="3">
    <source>
        <dbReference type="Pfam" id="PF03109"/>
    </source>
</evidence>
<dbReference type="GO" id="GO:0016301">
    <property type="term" value="F:kinase activity"/>
    <property type="evidence" value="ECO:0007669"/>
    <property type="project" value="UniProtKB-KW"/>
</dbReference>
<comment type="similarity">
    <text evidence="1">Belongs to the protein kinase superfamily. ADCK protein kinase family.</text>
</comment>
<accession>A0ABV1ALN7</accession>
<reference evidence="4 5" key="1">
    <citation type="submission" date="2024-03" db="EMBL/GenBank/DDBJ databases">
        <title>Human intestinal bacterial collection.</title>
        <authorList>
            <person name="Pauvert C."/>
            <person name="Hitch T.C.A."/>
            <person name="Clavel T."/>
        </authorList>
    </citation>
    <scope>NUCLEOTIDE SEQUENCE [LARGE SCALE GENOMIC DNA]</scope>
    <source>
        <strain evidence="4 5">CLA-AA-H95</strain>
    </source>
</reference>
<dbReference type="PANTHER" id="PTHR10566">
    <property type="entry name" value="CHAPERONE-ACTIVITY OF BC1 COMPLEX CABC1 -RELATED"/>
    <property type="match status" value="1"/>
</dbReference>
<evidence type="ECO:0000313" key="4">
    <source>
        <dbReference type="EMBL" id="MEQ2358747.1"/>
    </source>
</evidence>
<dbReference type="InterPro" id="IPR011009">
    <property type="entry name" value="Kinase-like_dom_sf"/>
</dbReference>
<organism evidence="4 5">
    <name type="scientific">Blautia intestinihominis</name>
    <dbReference type="NCBI Taxonomy" id="3133152"/>
    <lineage>
        <taxon>Bacteria</taxon>
        <taxon>Bacillati</taxon>
        <taxon>Bacillota</taxon>
        <taxon>Clostridia</taxon>
        <taxon>Lachnospirales</taxon>
        <taxon>Lachnospiraceae</taxon>
        <taxon>Blautia</taxon>
    </lineage>
</organism>
<dbReference type="Pfam" id="PF03109">
    <property type="entry name" value="ABC1"/>
    <property type="match status" value="1"/>
</dbReference>
<feature type="domain" description="ABC1 atypical kinase-like" evidence="3">
    <location>
        <begin position="75"/>
        <end position="316"/>
    </location>
</feature>
<dbReference type="RefSeq" id="WP_349078005.1">
    <property type="nucleotide sequence ID" value="NZ_JBBMEI010000029.1"/>
</dbReference>
<sequence length="532" mass="59992">MSRPDNEAEQKDGYGERLKEITAVLKKHSITRGVSPEKLRLILEDLGPTYIKLGQLMSLRSDILPKRYCDELMKLCSDVPPMPFSEVIEVLEESMGCPWQAEFKEIQERPLGSASIAQVHRATLKTGEEVVVKVQRKGIYETMARDIGLMHKAVRLMPPVSIKGAVDLNMVLSELWTVTQEEMNFLTEAANISEFAKKNKGVAFVKTPILYREYTTTHVLVMEYIDGIAINDKEKLLQNGYDLNEIGSKFVDNFIKQVIEDGFFHADPHPGNVRIRGGKIVWIDMGMMGRLTERDRELISQAVEGVALNDIGKIQNAVLALGEFKGKPDHSKLYQDIQDLMEKYGTADIGNIDLAEVMVDLMEVMKENKIMMPHGLTMLARGLTHVEGVLADISPEINMVQIAAARIKEEFFGEGNWKRELRANTKNIYRSFKKSIEVPSLAADFLQGCMKGQTKINLDLHVADDLSRLLRRLVRNIVMGLWVMALLISSSIICTTDMKPKLWGIPALGALGYISAFIIVMYVFLKHFFSKK</sequence>
<feature type="transmembrane region" description="Helical" evidence="2">
    <location>
        <begin position="505"/>
        <end position="525"/>
    </location>
</feature>
<keyword evidence="5" id="KW-1185">Reference proteome</keyword>
<protein>
    <submittedName>
        <fullName evidence="4">Lipopolysaccharide core heptose(II) kinase RfaY</fullName>
    </submittedName>
</protein>
<dbReference type="EMBL" id="JBBMEI010000029">
    <property type="protein sequence ID" value="MEQ2358747.1"/>
    <property type="molecule type" value="Genomic_DNA"/>
</dbReference>
<evidence type="ECO:0000256" key="2">
    <source>
        <dbReference type="SAM" id="Phobius"/>
    </source>
</evidence>
<keyword evidence="2" id="KW-0812">Transmembrane</keyword>
<dbReference type="SUPFAM" id="SSF56112">
    <property type="entry name" value="Protein kinase-like (PK-like)"/>
    <property type="match status" value="1"/>
</dbReference>
<evidence type="ECO:0000313" key="5">
    <source>
        <dbReference type="Proteomes" id="UP001446032"/>
    </source>
</evidence>
<dbReference type="PANTHER" id="PTHR10566:SF113">
    <property type="entry name" value="PROTEIN ACTIVITY OF BC1 COMPLEX KINASE 7, CHLOROPLASTIC"/>
    <property type="match status" value="1"/>
</dbReference>
<keyword evidence="2" id="KW-1133">Transmembrane helix</keyword>
<keyword evidence="4" id="KW-0808">Transferase</keyword>
<feature type="transmembrane region" description="Helical" evidence="2">
    <location>
        <begin position="473"/>
        <end position="493"/>
    </location>
</feature>
<keyword evidence="2" id="KW-0472">Membrane</keyword>
<dbReference type="InterPro" id="IPR004147">
    <property type="entry name" value="ABC1_dom"/>
</dbReference>
<evidence type="ECO:0000256" key="1">
    <source>
        <dbReference type="ARBA" id="ARBA00009670"/>
    </source>
</evidence>
<dbReference type="CDD" id="cd05121">
    <property type="entry name" value="ABC1_ADCK3-like"/>
    <property type="match status" value="1"/>
</dbReference>
<keyword evidence="4" id="KW-0418">Kinase</keyword>
<gene>
    <name evidence="4" type="ORF">WMO75_10445</name>
</gene>